<accession>A0ABR9N3F6</accession>
<organism evidence="1 2">
    <name type="scientific">Myceligenerans pegani</name>
    <dbReference type="NCBI Taxonomy" id="2776917"/>
    <lineage>
        <taxon>Bacteria</taxon>
        <taxon>Bacillati</taxon>
        <taxon>Actinomycetota</taxon>
        <taxon>Actinomycetes</taxon>
        <taxon>Micrococcales</taxon>
        <taxon>Promicromonosporaceae</taxon>
        <taxon>Myceligenerans</taxon>
    </lineage>
</organism>
<evidence type="ECO:0000313" key="1">
    <source>
        <dbReference type="EMBL" id="MBE1878190.1"/>
    </source>
</evidence>
<protein>
    <submittedName>
        <fullName evidence="1">Uncharacterized protein</fullName>
    </submittedName>
</protein>
<dbReference type="RefSeq" id="WP_192864738.1">
    <property type="nucleotide sequence ID" value="NZ_JADAQT010000108.1"/>
</dbReference>
<dbReference type="EMBL" id="JADAQT010000108">
    <property type="protein sequence ID" value="MBE1878190.1"/>
    <property type="molecule type" value="Genomic_DNA"/>
</dbReference>
<dbReference type="Proteomes" id="UP000625527">
    <property type="component" value="Unassembled WGS sequence"/>
</dbReference>
<proteinExistence type="predicted"/>
<comment type="caution">
    <text evidence="1">The sequence shown here is derived from an EMBL/GenBank/DDBJ whole genome shotgun (WGS) entry which is preliminary data.</text>
</comment>
<reference evidence="1 2" key="1">
    <citation type="submission" date="2020-10" db="EMBL/GenBank/DDBJ databases">
        <title>Myceligenerans pegani sp. nov., an endophytic actinomycete isolated from Peganum harmala L. in Xinjiang, China.</title>
        <authorList>
            <person name="Xin L."/>
        </authorList>
    </citation>
    <scope>NUCLEOTIDE SEQUENCE [LARGE SCALE GENOMIC DNA]</scope>
    <source>
        <strain evidence="1 2">TRM65318</strain>
    </source>
</reference>
<sequence>MSRRDLRISLDDATWRGLHALAEIYHATPERMVRSWAESEVATRLGQLLAGMPAELVVPSVGTFVEVPAPAEHRCWTIGGYRPPGTEESLTTSVMVASGELPPDLSFVARTMRRWSEHGALARGTAVARLGPADGAALGDPELTFRSGRRWTVRLVRPDASGRTGRGVLVEFDGAKVTGVEDLTSR</sequence>
<evidence type="ECO:0000313" key="2">
    <source>
        <dbReference type="Proteomes" id="UP000625527"/>
    </source>
</evidence>
<gene>
    <name evidence="1" type="ORF">IHE71_21080</name>
</gene>
<name>A0ABR9N3F6_9MICO</name>
<keyword evidence="2" id="KW-1185">Reference proteome</keyword>